<proteinExistence type="predicted"/>
<name>A0ABW1KZ04_9PROT</name>
<dbReference type="Proteomes" id="UP001596116">
    <property type="component" value="Unassembled WGS sequence"/>
</dbReference>
<dbReference type="RefSeq" id="WP_379879433.1">
    <property type="nucleotide sequence ID" value="NZ_JBHPON010000001.1"/>
</dbReference>
<feature type="domain" description="Sulfotransferase" evidence="1">
    <location>
        <begin position="104"/>
        <end position="247"/>
    </location>
</feature>
<dbReference type="SUPFAM" id="SSF52540">
    <property type="entry name" value="P-loop containing nucleoside triphosphate hydrolases"/>
    <property type="match status" value="1"/>
</dbReference>
<dbReference type="Pfam" id="PF00685">
    <property type="entry name" value="Sulfotransfer_1"/>
    <property type="match status" value="1"/>
</dbReference>
<dbReference type="EMBL" id="JBHPON010000001">
    <property type="protein sequence ID" value="MFC6035242.1"/>
    <property type="molecule type" value="Genomic_DNA"/>
</dbReference>
<dbReference type="Gene3D" id="3.40.50.300">
    <property type="entry name" value="P-loop containing nucleotide triphosphate hydrolases"/>
    <property type="match status" value="1"/>
</dbReference>
<dbReference type="InterPro" id="IPR011990">
    <property type="entry name" value="TPR-like_helical_dom_sf"/>
</dbReference>
<dbReference type="InterPro" id="IPR027417">
    <property type="entry name" value="P-loop_NTPase"/>
</dbReference>
<dbReference type="Gene3D" id="1.25.40.10">
    <property type="entry name" value="Tetratricopeptide repeat domain"/>
    <property type="match status" value="1"/>
</dbReference>
<protein>
    <submittedName>
        <fullName evidence="2">Sulfotransferase domain-containing protein</fullName>
    </submittedName>
</protein>
<evidence type="ECO:0000259" key="1">
    <source>
        <dbReference type="Pfam" id="PF00685"/>
    </source>
</evidence>
<reference evidence="2 3" key="1">
    <citation type="submission" date="2024-09" db="EMBL/GenBank/DDBJ databases">
        <authorList>
            <person name="Zhang Z.-H."/>
        </authorList>
    </citation>
    <scope>NUCLEOTIDE SEQUENCE [LARGE SCALE GENOMIC DNA]</scope>
    <source>
        <strain evidence="2 3">HHTR114</strain>
    </source>
</reference>
<comment type="caution">
    <text evidence="2">The sequence shown here is derived from an EMBL/GenBank/DDBJ whole genome shotgun (WGS) entry which is preliminary data.</text>
</comment>
<dbReference type="InterPro" id="IPR000863">
    <property type="entry name" value="Sulfotransferase_dom"/>
</dbReference>
<sequence>MTETPPSAAHQEAKDLASQAKDFMEIGKWNEAAGLLERAVTLEPTQQQFLSLLVVCFRNNQDTQKLDQLYRTLQTNPPQFDFNRYVTNGLPFLGKPVENPHQDFVFISGAPRSGTTSFGRILNLHNEIAIFTERFTPYFGYHPDMFLKENIYSPGHKTHRHIKPMERLHKKIRTCAWIGDKRPNFSYSAPITMSQFKDKKLRVFHIYRSIEDVCWSYEHKKKRSMDEWSYKHACFDLNTNNRAICEAMNAADGQDVKFYITDYTKLHSDADYALGMFEKLDLSCDDALREKVQNYIADSMKILDKERVLSDEAQRYIEKEIDWDADNEIRKHMTG</sequence>
<keyword evidence="3" id="KW-1185">Reference proteome</keyword>
<accession>A0ABW1KZ04</accession>
<gene>
    <name evidence="2" type="ORF">ACFMB1_06780</name>
</gene>
<organism evidence="2 3">
    <name type="scientific">Hyphococcus aureus</name>
    <dbReference type="NCBI Taxonomy" id="2666033"/>
    <lineage>
        <taxon>Bacteria</taxon>
        <taxon>Pseudomonadati</taxon>
        <taxon>Pseudomonadota</taxon>
        <taxon>Alphaproteobacteria</taxon>
        <taxon>Parvularculales</taxon>
        <taxon>Parvularculaceae</taxon>
        <taxon>Hyphococcus</taxon>
    </lineage>
</organism>
<evidence type="ECO:0000313" key="3">
    <source>
        <dbReference type="Proteomes" id="UP001596116"/>
    </source>
</evidence>
<evidence type="ECO:0000313" key="2">
    <source>
        <dbReference type="EMBL" id="MFC6035242.1"/>
    </source>
</evidence>